<keyword evidence="3" id="KW-1185">Reference proteome</keyword>
<evidence type="ECO:0000313" key="3">
    <source>
        <dbReference type="Proteomes" id="UP000003394"/>
    </source>
</evidence>
<proteinExistence type="predicted"/>
<keyword evidence="1" id="KW-0812">Transmembrane</keyword>
<dbReference type="Proteomes" id="UP000003394">
    <property type="component" value="Unassembled WGS sequence"/>
</dbReference>
<reference evidence="2 3" key="1">
    <citation type="journal article" date="2010" name="Vet. Microbiol.">
        <title>Production of haemolysins by strains of the Actinobacillus minor/porcitonsillarum complex.</title>
        <authorList>
            <person name="Arya G."/>
            <person name="Niven D.F."/>
        </authorList>
    </citation>
    <scope>NUCLEOTIDE SEQUENCE [LARGE SCALE GENOMIC DNA]</scope>
    <source>
        <strain evidence="3">strain 202</strain>
    </source>
</reference>
<comment type="caution">
    <text evidence="2">The sequence shown here is derived from an EMBL/GenBank/DDBJ whole genome shotgun (WGS) entry which is preliminary data.</text>
</comment>
<protein>
    <submittedName>
        <fullName evidence="2">Uncharacterized protein</fullName>
    </submittedName>
</protein>
<dbReference type="EMBL" id="ACFT01000143">
    <property type="protein sequence ID" value="EEV25431.1"/>
    <property type="molecule type" value="Genomic_DNA"/>
</dbReference>
<sequence length="82" mass="9224">MNNEIEITTKFCHPYMNFGGDGCNDIILRVPQSEAVKLQTVEHSSSFELGTFEMSYFSSGMGLVLFCYVFAFAIGQVIKQVR</sequence>
<evidence type="ECO:0000313" key="2">
    <source>
        <dbReference type="EMBL" id="EEV25431.1"/>
    </source>
</evidence>
<organism evidence="2 3">
    <name type="scientific">Actinobacillus minor 202</name>
    <dbReference type="NCBI Taxonomy" id="591023"/>
    <lineage>
        <taxon>Bacteria</taxon>
        <taxon>Pseudomonadati</taxon>
        <taxon>Pseudomonadota</taxon>
        <taxon>Gammaproteobacteria</taxon>
        <taxon>Pasteurellales</taxon>
        <taxon>Pasteurellaceae</taxon>
        <taxon>Actinobacillus</taxon>
    </lineage>
</organism>
<keyword evidence="1" id="KW-1133">Transmembrane helix</keyword>
<feature type="transmembrane region" description="Helical" evidence="1">
    <location>
        <begin position="56"/>
        <end position="78"/>
    </location>
</feature>
<gene>
    <name evidence="2" type="ORF">AM202_04387</name>
</gene>
<name>A0ABM9YVR4_9PAST</name>
<evidence type="ECO:0000256" key="1">
    <source>
        <dbReference type="SAM" id="Phobius"/>
    </source>
</evidence>
<accession>A0ABM9YVR4</accession>
<keyword evidence="1" id="KW-0472">Membrane</keyword>